<proteinExistence type="predicted"/>
<evidence type="ECO:0000313" key="2">
    <source>
        <dbReference type="EMBL" id="SDZ13612.1"/>
    </source>
</evidence>
<dbReference type="Proteomes" id="UP000198891">
    <property type="component" value="Unassembled WGS sequence"/>
</dbReference>
<gene>
    <name evidence="2" type="ORF">SAMN05216554_2576</name>
</gene>
<keyword evidence="3" id="KW-1185">Reference proteome</keyword>
<dbReference type="RefSeq" id="WP_092554185.1">
    <property type="nucleotide sequence ID" value="NZ_FNPZ01000002.1"/>
</dbReference>
<feature type="chain" id="PRO_5038771310" description="PBP superfamily domain-containing protein" evidence="1">
    <location>
        <begin position="24"/>
        <end position="368"/>
    </location>
</feature>
<dbReference type="STRING" id="381665.SAMN05216554_2576"/>
<sequence>MKIKKVVALGAALGVALAGVALAAPANAEPVSNSYVLVGSDTLQDSINALTNGTNVSGSVVRTTAAGATLGNYDAFGSSVIQTKPNGAYFGRPAGSGAGVTALRASITGNPYTPNPNPANVPARVVTGQIDIARSSSGPGSNANSAGLLSYVPYARDAVAYAYNGSNSDLAALTTAQLKQIYESSTPVVIGSTTVKPRIPQSGSGTRNFFLSAIGVTTLGSTVTDANGTTPENDASVLAADEIIPFSAASWIAQSNGATGLNTITNANVKLGAPNGNAAYTGTGNALVPSDAFYASSFGRDTYLVVEYKRVNSSDPAYDPKLAALLNPANATSLTNTGTFASTAGAVKRKFGFLAPSSATPIRAYTTL</sequence>
<evidence type="ECO:0000256" key="1">
    <source>
        <dbReference type="SAM" id="SignalP"/>
    </source>
</evidence>
<dbReference type="Gene3D" id="3.40.190.10">
    <property type="entry name" value="Periplasmic binding protein-like II"/>
    <property type="match status" value="1"/>
</dbReference>
<evidence type="ECO:0008006" key="4">
    <source>
        <dbReference type="Google" id="ProtNLM"/>
    </source>
</evidence>
<dbReference type="OrthoDB" id="3636760at2"/>
<name>A0A1H3QJA0_9MICO</name>
<dbReference type="AlphaFoldDB" id="A0A1H3QJA0"/>
<organism evidence="2 3">
    <name type="scientific">Herbiconiux ginsengi</name>
    <dbReference type="NCBI Taxonomy" id="381665"/>
    <lineage>
        <taxon>Bacteria</taxon>
        <taxon>Bacillati</taxon>
        <taxon>Actinomycetota</taxon>
        <taxon>Actinomycetes</taxon>
        <taxon>Micrococcales</taxon>
        <taxon>Microbacteriaceae</taxon>
        <taxon>Herbiconiux</taxon>
    </lineage>
</organism>
<reference evidence="2 3" key="1">
    <citation type="submission" date="2016-10" db="EMBL/GenBank/DDBJ databases">
        <authorList>
            <person name="de Groot N.N."/>
        </authorList>
    </citation>
    <scope>NUCLEOTIDE SEQUENCE [LARGE SCALE GENOMIC DNA]</scope>
    <source>
        <strain evidence="2 3">CGMCC 4.3491</strain>
    </source>
</reference>
<accession>A0A1H3QJA0</accession>
<dbReference type="EMBL" id="FNPZ01000002">
    <property type="protein sequence ID" value="SDZ13612.1"/>
    <property type="molecule type" value="Genomic_DNA"/>
</dbReference>
<dbReference type="SUPFAM" id="SSF53850">
    <property type="entry name" value="Periplasmic binding protein-like II"/>
    <property type="match status" value="1"/>
</dbReference>
<feature type="signal peptide" evidence="1">
    <location>
        <begin position="1"/>
        <end position="23"/>
    </location>
</feature>
<keyword evidence="1" id="KW-0732">Signal</keyword>
<evidence type="ECO:0000313" key="3">
    <source>
        <dbReference type="Proteomes" id="UP000198891"/>
    </source>
</evidence>
<protein>
    <recommendedName>
        <fullName evidence="4">PBP superfamily domain-containing protein</fullName>
    </recommendedName>
</protein>